<organism evidence="1 2">
    <name type="scientific">Nannocystis pusilla</name>
    <dbReference type="NCBI Taxonomy" id="889268"/>
    <lineage>
        <taxon>Bacteria</taxon>
        <taxon>Pseudomonadati</taxon>
        <taxon>Myxococcota</taxon>
        <taxon>Polyangia</taxon>
        <taxon>Nannocystales</taxon>
        <taxon>Nannocystaceae</taxon>
        <taxon>Nannocystis</taxon>
    </lineage>
</organism>
<dbReference type="AlphaFoldDB" id="A0A9X3EV32"/>
<protein>
    <submittedName>
        <fullName evidence="1">Uncharacterized protein</fullName>
    </submittedName>
</protein>
<dbReference type="RefSeq" id="WP_267773960.1">
    <property type="nucleotide sequence ID" value="NZ_JAPNKE010000002.1"/>
</dbReference>
<reference evidence="1" key="1">
    <citation type="submission" date="2022-11" db="EMBL/GenBank/DDBJ databases">
        <title>Minimal conservation of predation-associated metabolite biosynthetic gene clusters underscores biosynthetic potential of Myxococcota including descriptions for ten novel species: Archangium lansinium sp. nov., Myxococcus landrumus sp. nov., Nannocystis bai.</title>
        <authorList>
            <person name="Ahearne A."/>
            <person name="Stevens C."/>
            <person name="Phillips K."/>
        </authorList>
    </citation>
    <scope>NUCLEOTIDE SEQUENCE</scope>
    <source>
        <strain evidence="1">Na p29</strain>
    </source>
</reference>
<keyword evidence="2" id="KW-1185">Reference proteome</keyword>
<name>A0A9X3EV32_9BACT</name>
<dbReference type="Proteomes" id="UP001150924">
    <property type="component" value="Unassembled WGS sequence"/>
</dbReference>
<sequence length="317" mass="32805">MPLVMGAAPGNPVHVFEVTSEDVPGDGMHTIRAVAHAADGVSGESSEALLIDVQPGGSDVWPPYVKAGPINGFTSAALRGNGIDVAGYFETNDGLEAVAVRIDGTKGQPEGAPVLLGPVAVTGGGRGPAIAAAGDDAAFVAWTQADKGSTRWAVSRVKFGEAKGPVWTGPSKTSANAIAVVDDMLIVVGGIEIGPNTHDLGVWWVSAESGDVLDVQTFAPPPGDDPNNWRDEVARGVAMVDDEVVVVGERETKNLDDALVRRTVVLRYSLVGEALSEWTSPGELMDEDGGWPSRRCVEAASSSPGSAATYKAAHVWC</sequence>
<gene>
    <name evidence="1" type="ORF">OV079_35845</name>
</gene>
<evidence type="ECO:0000313" key="2">
    <source>
        <dbReference type="Proteomes" id="UP001150924"/>
    </source>
</evidence>
<accession>A0A9X3EV32</accession>
<comment type="caution">
    <text evidence="1">The sequence shown here is derived from an EMBL/GenBank/DDBJ whole genome shotgun (WGS) entry which is preliminary data.</text>
</comment>
<proteinExistence type="predicted"/>
<dbReference type="EMBL" id="JAPNKE010000002">
    <property type="protein sequence ID" value="MCY1010847.1"/>
    <property type="molecule type" value="Genomic_DNA"/>
</dbReference>
<evidence type="ECO:0000313" key="1">
    <source>
        <dbReference type="EMBL" id="MCY1010847.1"/>
    </source>
</evidence>